<dbReference type="Proteomes" id="UP000606991">
    <property type="component" value="Unassembled WGS sequence"/>
</dbReference>
<accession>A0A934N652</accession>
<dbReference type="EMBL" id="JAEKNS010000097">
    <property type="protein sequence ID" value="MBJ7595024.1"/>
    <property type="molecule type" value="Genomic_DNA"/>
</dbReference>
<proteinExistence type="predicted"/>
<keyword evidence="1" id="KW-1133">Transmembrane helix</keyword>
<protein>
    <submittedName>
        <fullName evidence="2">Uncharacterized protein</fullName>
    </submittedName>
</protein>
<dbReference type="AlphaFoldDB" id="A0A934N652"/>
<organism evidence="2 3">
    <name type="scientific">Candidatus Aeolococcus gillhamiae</name>
    <dbReference type="NCBI Taxonomy" id="3127015"/>
    <lineage>
        <taxon>Bacteria</taxon>
        <taxon>Bacillati</taxon>
        <taxon>Candidatus Dormiibacterota</taxon>
        <taxon>Candidatus Dormibacteria</taxon>
        <taxon>Candidatus Aeolococcales</taxon>
        <taxon>Candidatus Aeolococcaceae</taxon>
        <taxon>Candidatus Aeolococcus</taxon>
    </lineage>
</organism>
<evidence type="ECO:0000313" key="2">
    <source>
        <dbReference type="EMBL" id="MBJ7595024.1"/>
    </source>
</evidence>
<keyword evidence="1" id="KW-0472">Membrane</keyword>
<reference evidence="2 3" key="1">
    <citation type="submission" date="2020-10" db="EMBL/GenBank/DDBJ databases">
        <title>Ca. Dormibacterota MAGs.</title>
        <authorList>
            <person name="Montgomery K."/>
        </authorList>
    </citation>
    <scope>NUCLEOTIDE SEQUENCE [LARGE SCALE GENOMIC DNA]</scope>
    <source>
        <strain evidence="2">SC8812_S17_18</strain>
    </source>
</reference>
<gene>
    <name evidence="2" type="ORF">JF886_09230</name>
</gene>
<keyword evidence="1" id="KW-0812">Transmembrane</keyword>
<feature type="transmembrane region" description="Helical" evidence="1">
    <location>
        <begin position="6"/>
        <end position="25"/>
    </location>
</feature>
<evidence type="ECO:0000313" key="3">
    <source>
        <dbReference type="Proteomes" id="UP000606991"/>
    </source>
</evidence>
<evidence type="ECO:0000256" key="1">
    <source>
        <dbReference type="SAM" id="Phobius"/>
    </source>
</evidence>
<sequence>MERRPAPSASSLLAAAALAGAIVYWRANDRQRSRKLAEDIDAGIAEGRQAAGELLHESADDSRTV</sequence>
<name>A0A934N652_9BACT</name>
<dbReference type="RefSeq" id="WP_337311755.1">
    <property type="nucleotide sequence ID" value="NZ_JAEKNS010000097.1"/>
</dbReference>
<comment type="caution">
    <text evidence="2">The sequence shown here is derived from an EMBL/GenBank/DDBJ whole genome shotgun (WGS) entry which is preliminary data.</text>
</comment>